<proteinExistence type="predicted"/>
<keyword evidence="2" id="KW-1185">Reference proteome</keyword>
<sequence>MAEKVILHIGQQKSGTTYLQEVLGHCAGELAGEAGIWFPPSLRDVLPDAIENHERATYGLLGTEYPWVTAAQAAGEQRKWTRLAARAAEWPGTVLVSAEALSVVRAGAVRDVVAAFAPAEPHVVITTRGLGRTLPSLWQQHVRNGRRQEIERYFEQLAGQRDLGPEVIERDREQHLWRAFAIGRLVRRWAAVVGPERVTVIVNPGSPPDRLWRLFAEAIGAPSFAGRPPEAVLERRTHSGLTLPEAQVLVRVNALLGKDGWTTYSARAVRERLLLNGMLARTERGPRVGVPAAARATVERWSREDVADLLATGARVLGDLDDLRFDAARDVHRPPSAGEVADAAAAAVMALADRADFPQPPAPTRRRFGARR</sequence>
<accession>A0ABS7G4F5</accession>
<organism evidence="1 2">
    <name type="scientific">Actinomadura parmotrematis</name>
    <dbReference type="NCBI Taxonomy" id="2864039"/>
    <lineage>
        <taxon>Bacteria</taxon>
        <taxon>Bacillati</taxon>
        <taxon>Actinomycetota</taxon>
        <taxon>Actinomycetes</taxon>
        <taxon>Streptosporangiales</taxon>
        <taxon>Thermomonosporaceae</taxon>
        <taxon>Actinomadura</taxon>
    </lineage>
</organism>
<protein>
    <recommendedName>
        <fullName evidence="3">Sulfotransferase family protein</fullName>
    </recommendedName>
</protein>
<evidence type="ECO:0000313" key="2">
    <source>
        <dbReference type="Proteomes" id="UP000774570"/>
    </source>
</evidence>
<gene>
    <name evidence="1" type="ORF">K1Y72_34830</name>
</gene>
<dbReference type="EMBL" id="JAIBOA010000036">
    <property type="protein sequence ID" value="MBW8487573.1"/>
    <property type="molecule type" value="Genomic_DNA"/>
</dbReference>
<reference evidence="1 2" key="1">
    <citation type="submission" date="2021-07" db="EMBL/GenBank/DDBJ databases">
        <title>Actinomadura sp. PM05-2 isolated from lichen.</title>
        <authorList>
            <person name="Somphong A."/>
            <person name="Phongsopitanun W."/>
            <person name="Tanasupawat S."/>
            <person name="Peongsungnone V."/>
        </authorList>
    </citation>
    <scope>NUCLEOTIDE SEQUENCE [LARGE SCALE GENOMIC DNA]</scope>
    <source>
        <strain evidence="1 2">PM05-2</strain>
    </source>
</reference>
<evidence type="ECO:0000313" key="1">
    <source>
        <dbReference type="EMBL" id="MBW8487573.1"/>
    </source>
</evidence>
<dbReference type="InterPro" id="IPR027417">
    <property type="entry name" value="P-loop_NTPase"/>
</dbReference>
<dbReference type="RefSeq" id="WP_220170806.1">
    <property type="nucleotide sequence ID" value="NZ_JAIBOA010000036.1"/>
</dbReference>
<evidence type="ECO:0008006" key="3">
    <source>
        <dbReference type="Google" id="ProtNLM"/>
    </source>
</evidence>
<name>A0ABS7G4F5_9ACTN</name>
<comment type="caution">
    <text evidence="1">The sequence shown here is derived from an EMBL/GenBank/DDBJ whole genome shotgun (WGS) entry which is preliminary data.</text>
</comment>
<dbReference type="SUPFAM" id="SSF52540">
    <property type="entry name" value="P-loop containing nucleoside triphosphate hydrolases"/>
    <property type="match status" value="1"/>
</dbReference>
<dbReference type="Proteomes" id="UP000774570">
    <property type="component" value="Unassembled WGS sequence"/>
</dbReference>
<dbReference type="Gene3D" id="3.40.50.300">
    <property type="entry name" value="P-loop containing nucleotide triphosphate hydrolases"/>
    <property type="match status" value="1"/>
</dbReference>